<comment type="caution">
    <text evidence="3">The sequence shown here is derived from an EMBL/GenBank/DDBJ whole genome shotgun (WGS) entry which is preliminary data.</text>
</comment>
<dbReference type="InterPro" id="IPR036105">
    <property type="entry name" value="DiNase_FeMo-co_biosyn_sf"/>
</dbReference>
<sequence length="140" mass="16035">MKIAVTSQNKTSITEHSGHCRKFWIYDINEGKILGKNLLELSAEQSFHNSSCNEPHPLDDVQVLISGGMGQGLVRRLEGKTIEAIVTKETDLDKAVNAYLDGSLIREKAECHDHDHEHEHEHEHQHKHQHKHQNQHQCEN</sequence>
<evidence type="ECO:0000256" key="1">
    <source>
        <dbReference type="SAM" id="MobiDB-lite"/>
    </source>
</evidence>
<reference evidence="3" key="1">
    <citation type="submission" date="2019-10" db="EMBL/GenBank/DDBJ databases">
        <authorList>
            <consortium name="Genoscope - CEA"/>
            <person name="William W."/>
        </authorList>
    </citation>
    <scope>NUCLEOTIDE SEQUENCE [LARGE SCALE GENOMIC DNA]</scope>
    <source>
        <strain evidence="3">BBR_PRJEB10992</strain>
    </source>
</reference>
<gene>
    <name evidence="3" type="ORF">PL8927_270078</name>
</gene>
<accession>A0A7Z9BNU5</accession>
<proteinExistence type="predicted"/>
<dbReference type="Pfam" id="PF02579">
    <property type="entry name" value="Nitro_FeMo-Co"/>
    <property type="match status" value="1"/>
</dbReference>
<evidence type="ECO:0000313" key="4">
    <source>
        <dbReference type="Proteomes" id="UP000184550"/>
    </source>
</evidence>
<dbReference type="RefSeq" id="WP_083618404.1">
    <property type="nucleotide sequence ID" value="NZ_LR734844.1"/>
</dbReference>
<evidence type="ECO:0000259" key="2">
    <source>
        <dbReference type="Pfam" id="PF02579"/>
    </source>
</evidence>
<feature type="compositionally biased region" description="Basic residues" evidence="1">
    <location>
        <begin position="125"/>
        <end position="134"/>
    </location>
</feature>
<dbReference type="OrthoDB" id="280278at2"/>
<dbReference type="Proteomes" id="UP000184550">
    <property type="component" value="Unassembled WGS sequence"/>
</dbReference>
<dbReference type="SUPFAM" id="SSF53146">
    <property type="entry name" value="Nitrogenase accessory factor-like"/>
    <property type="match status" value="1"/>
</dbReference>
<dbReference type="AlphaFoldDB" id="A0A7Z9BNU5"/>
<dbReference type="PANTHER" id="PTHR42983">
    <property type="entry name" value="DINITROGENASE IRON-MOLYBDENUM COFACTOR PROTEIN-RELATED"/>
    <property type="match status" value="1"/>
</dbReference>
<dbReference type="EMBL" id="CZCU02000099">
    <property type="protein sequence ID" value="VXD13650.1"/>
    <property type="molecule type" value="Genomic_DNA"/>
</dbReference>
<evidence type="ECO:0000313" key="3">
    <source>
        <dbReference type="EMBL" id="VXD13650.1"/>
    </source>
</evidence>
<feature type="domain" description="Dinitrogenase iron-molybdenum cofactor biosynthesis" evidence="2">
    <location>
        <begin position="12"/>
        <end position="100"/>
    </location>
</feature>
<dbReference type="Gene3D" id="3.30.420.130">
    <property type="entry name" value="Dinitrogenase iron-molybdenum cofactor biosynthesis domain"/>
    <property type="match status" value="1"/>
</dbReference>
<keyword evidence="4" id="KW-1185">Reference proteome</keyword>
<name>A0A7Z9BNU5_9CYAN</name>
<protein>
    <submittedName>
        <fullName evidence="3">Dinitrogenase iron-molybdenum cofactor</fullName>
    </submittedName>
</protein>
<feature type="region of interest" description="Disordered" evidence="1">
    <location>
        <begin position="112"/>
        <end position="140"/>
    </location>
</feature>
<dbReference type="PANTHER" id="PTHR42983:SF1">
    <property type="entry name" value="IRON-MOLYBDENUM PROTEIN"/>
    <property type="match status" value="1"/>
</dbReference>
<feature type="compositionally biased region" description="Basic and acidic residues" evidence="1">
    <location>
        <begin position="112"/>
        <end position="124"/>
    </location>
</feature>
<dbReference type="InterPro" id="IPR003731">
    <property type="entry name" value="Di-Nase_FeMo-co_biosynth"/>
</dbReference>
<organism evidence="3 4">
    <name type="scientific">Planktothrix serta PCC 8927</name>
    <dbReference type="NCBI Taxonomy" id="671068"/>
    <lineage>
        <taxon>Bacteria</taxon>
        <taxon>Bacillati</taxon>
        <taxon>Cyanobacteriota</taxon>
        <taxon>Cyanophyceae</taxon>
        <taxon>Oscillatoriophycideae</taxon>
        <taxon>Oscillatoriales</taxon>
        <taxon>Microcoleaceae</taxon>
        <taxon>Planktothrix</taxon>
    </lineage>
</organism>